<dbReference type="HOGENOM" id="CLU_3312696_0_0_3"/>
<dbReference type="EMBL" id="CP011304">
    <property type="protein sequence ID" value="AKE63933.1"/>
    <property type="molecule type" value="Genomic_DNA"/>
</dbReference>
<name>A0A0F6RKZ6_MICAE</name>
<organism evidence="1 2">
    <name type="scientific">Microcystis aeruginosa NIES-2549</name>
    <dbReference type="NCBI Taxonomy" id="1641812"/>
    <lineage>
        <taxon>Bacteria</taxon>
        <taxon>Bacillati</taxon>
        <taxon>Cyanobacteriota</taxon>
        <taxon>Cyanophyceae</taxon>
        <taxon>Oscillatoriophycideae</taxon>
        <taxon>Chroococcales</taxon>
        <taxon>Microcystaceae</taxon>
        <taxon>Microcystis</taxon>
    </lineage>
</organism>
<evidence type="ECO:0000313" key="2">
    <source>
        <dbReference type="Proteomes" id="UP000034103"/>
    </source>
</evidence>
<protein>
    <submittedName>
        <fullName evidence="1">Uncharacterized protein</fullName>
    </submittedName>
</protein>
<sequence>MAAVMPKMPIIATSQEIKNARYCLSLRPASIINSFFITF</sequence>
<dbReference type="AlphaFoldDB" id="A0A0F6RKZ6"/>
<dbReference type="Proteomes" id="UP000034103">
    <property type="component" value="Chromosome"/>
</dbReference>
<evidence type="ECO:0000313" key="1">
    <source>
        <dbReference type="EMBL" id="AKE63933.1"/>
    </source>
</evidence>
<proteinExistence type="predicted"/>
<accession>A0A0F6RKZ6</accession>
<gene>
    <name evidence="1" type="ORF">MYAER_1581</name>
</gene>
<reference evidence="1 2" key="1">
    <citation type="journal article" date="2015" name="Genome Announc.">
        <title>Complete Genome Sequence of Microcystis aeruginosa NIES-2549, a Bloom-Forming Cyanobacterium from Lake Kasumigaura, Japan.</title>
        <authorList>
            <person name="Yamaguchi H."/>
            <person name="Suzuki S."/>
            <person name="Tanabe Y."/>
            <person name="Osana Y."/>
            <person name="Shimura Y."/>
            <person name="Ishida K."/>
            <person name="Kawachi M."/>
        </authorList>
    </citation>
    <scope>NUCLEOTIDE SEQUENCE [LARGE SCALE GENOMIC DNA]</scope>
    <source>
        <strain evidence="1 2">NIES-2549</strain>
    </source>
</reference>